<sequence length="347" mass="40519">MFRKKYKVLHILSKHEKKEKSSKDSVIADIETFRTCKCKGALNKWFLFLKILIVPFLIWNLQYPSNSCTSDESCDWGNGLRKNPPRSGNRILIQTQHIERINHGDDPVVCSRRNQYLRESNVKSRFSRSATKYHDKEKKMSEKMTSNNNTMKAEFKDPFLKREKRTSRMNRKGNINLYDNIQDIYDVYHNINNDLKSYQENRLLIFHKDNVNVESTKSCKNGNTCSDLGESYDEQGENEPDSYDLKGQDDLGKDEGGDQHGKEEDKKAGKEQGKEGNQKEDAGDHNREEDKGEKSKDGEENRDNGKKHNDDDEKEDDDKKDDDKKDDEKKDDEKKDDDKKDDDKKDD</sequence>
<dbReference type="GeneID" id="20040397"/>
<dbReference type="Proteomes" id="UP000030640">
    <property type="component" value="Unassembled WGS sequence"/>
</dbReference>
<organism evidence="2 3">
    <name type="scientific">Plasmodium inui San Antonio 1</name>
    <dbReference type="NCBI Taxonomy" id="1237626"/>
    <lineage>
        <taxon>Eukaryota</taxon>
        <taxon>Sar</taxon>
        <taxon>Alveolata</taxon>
        <taxon>Apicomplexa</taxon>
        <taxon>Aconoidasida</taxon>
        <taxon>Haemosporida</taxon>
        <taxon>Plasmodiidae</taxon>
        <taxon>Plasmodium</taxon>
        <taxon>Plasmodium (Plasmodium)</taxon>
    </lineage>
</organism>
<feature type="compositionally biased region" description="Polar residues" evidence="1">
    <location>
        <begin position="215"/>
        <end position="226"/>
    </location>
</feature>
<evidence type="ECO:0000313" key="3">
    <source>
        <dbReference type="Proteomes" id="UP000030640"/>
    </source>
</evidence>
<feature type="compositionally biased region" description="Basic and acidic residues" evidence="1">
    <location>
        <begin position="243"/>
        <end position="311"/>
    </location>
</feature>
<dbReference type="AlphaFoldDB" id="W6ZZ32"/>
<gene>
    <name evidence="2" type="ORF">C922_05123</name>
</gene>
<dbReference type="RefSeq" id="XP_008818917.1">
    <property type="nucleotide sequence ID" value="XM_008820695.1"/>
</dbReference>
<dbReference type="VEuPathDB" id="PlasmoDB:C922_05123"/>
<accession>W6ZZ32</accession>
<proteinExistence type="predicted"/>
<keyword evidence="3" id="KW-1185">Reference proteome</keyword>
<dbReference type="OrthoDB" id="387609at2759"/>
<feature type="compositionally biased region" description="Basic and acidic residues" evidence="1">
    <location>
        <begin position="321"/>
        <end position="347"/>
    </location>
</feature>
<feature type="non-terminal residue" evidence="2">
    <location>
        <position position="347"/>
    </location>
</feature>
<dbReference type="EMBL" id="KI965497">
    <property type="protein sequence ID" value="EUD64515.1"/>
    <property type="molecule type" value="Genomic_DNA"/>
</dbReference>
<feature type="region of interest" description="Disordered" evidence="1">
    <location>
        <begin position="215"/>
        <end position="347"/>
    </location>
</feature>
<name>W6ZZ32_9APIC</name>
<protein>
    <submittedName>
        <fullName evidence="2">Uncharacterized protein</fullName>
    </submittedName>
</protein>
<evidence type="ECO:0000256" key="1">
    <source>
        <dbReference type="SAM" id="MobiDB-lite"/>
    </source>
</evidence>
<feature type="compositionally biased region" description="Acidic residues" evidence="1">
    <location>
        <begin position="230"/>
        <end position="242"/>
    </location>
</feature>
<reference evidence="2 3" key="1">
    <citation type="submission" date="2013-02" db="EMBL/GenBank/DDBJ databases">
        <title>The Genome Sequence of Plasmodium inui San Antonio 1.</title>
        <authorList>
            <consortium name="The Broad Institute Genome Sequencing Platform"/>
            <consortium name="The Broad Institute Genome Sequencing Center for Infectious Disease"/>
            <person name="Neafsey D."/>
            <person name="Cheeseman I."/>
            <person name="Volkman S."/>
            <person name="Adams J."/>
            <person name="Walker B."/>
            <person name="Young S.K."/>
            <person name="Zeng Q."/>
            <person name="Gargeya S."/>
            <person name="Fitzgerald M."/>
            <person name="Haas B."/>
            <person name="Abouelleil A."/>
            <person name="Alvarado L."/>
            <person name="Arachchi H.M."/>
            <person name="Berlin A.M."/>
            <person name="Chapman S.B."/>
            <person name="Dewar J."/>
            <person name="Goldberg J."/>
            <person name="Griggs A."/>
            <person name="Gujja S."/>
            <person name="Hansen M."/>
            <person name="Howarth C."/>
            <person name="Imamovic A."/>
            <person name="Larimer J."/>
            <person name="McCowan C."/>
            <person name="Murphy C."/>
            <person name="Neiman D."/>
            <person name="Pearson M."/>
            <person name="Priest M."/>
            <person name="Roberts A."/>
            <person name="Saif S."/>
            <person name="Shea T."/>
            <person name="Sisk P."/>
            <person name="Sykes S."/>
            <person name="Wortman J."/>
            <person name="Nusbaum C."/>
            <person name="Birren B."/>
        </authorList>
    </citation>
    <scope>NUCLEOTIDE SEQUENCE [LARGE SCALE GENOMIC DNA]</scope>
    <source>
        <strain evidence="2 3">San Antonio 1</strain>
    </source>
</reference>
<evidence type="ECO:0000313" key="2">
    <source>
        <dbReference type="EMBL" id="EUD64515.1"/>
    </source>
</evidence>